<dbReference type="Pfam" id="PF01699">
    <property type="entry name" value="Na_Ca_ex"/>
    <property type="match status" value="1"/>
</dbReference>
<dbReference type="OMA" id="IFLPWIQ"/>
<keyword evidence="14" id="KW-0406">Ion transport</keyword>
<dbReference type="Gramene" id="TraesCS7A02G105900.1">
    <property type="protein sequence ID" value="TraesCS7A02G105900.1"/>
    <property type="gene ID" value="TraesCS7A02G105900"/>
</dbReference>
<reference evidence="20" key="2">
    <citation type="submission" date="2018-10" db="UniProtKB">
        <authorList>
            <consortium name="EnsemblPlants"/>
        </authorList>
    </citation>
    <scope>IDENTIFICATION</scope>
</reference>
<feature type="transmembrane region" description="Helical" evidence="18">
    <location>
        <begin position="69"/>
        <end position="91"/>
    </location>
</feature>
<dbReference type="OrthoDB" id="448354at2759"/>
<dbReference type="Gramene" id="TraesCLE_scaffold_005365_01G000500.1">
    <property type="protein sequence ID" value="TraesCLE_scaffold_005365_01G000500.1"/>
    <property type="gene ID" value="TraesCLE_scaffold_005365_01G000500"/>
</dbReference>
<dbReference type="EnsemblPlants" id="TraesCS7A02G105900.1">
    <property type="protein sequence ID" value="TraesCS7A02G105900.1"/>
    <property type="gene ID" value="TraesCS7A02G105900"/>
</dbReference>
<dbReference type="Gramene" id="TraesRN7A0100221300.1">
    <property type="protein sequence ID" value="TraesRN7A0100221300.1"/>
    <property type="gene ID" value="TraesRN7A0100221300"/>
</dbReference>
<feature type="transmembrane region" description="Helical" evidence="18">
    <location>
        <begin position="409"/>
        <end position="432"/>
    </location>
</feature>
<keyword evidence="7 18" id="KW-0812">Transmembrane</keyword>
<dbReference type="Pfam" id="PF13499">
    <property type="entry name" value="EF-hand_7"/>
    <property type="match status" value="1"/>
</dbReference>
<sequence length="541" mass="59600">MNHVRSSSTAETCAQTYSFLPCTTTALGNLFLVLAYGILNYKVRVSFLTAGSDLLLETIGPGYVGHGHIVTLLLPMLGALPDALLVLASGLSGSGEKAQNQVLVGMGLLAGSTIFLLTVVWGTCVFAGKCDIGPNGAAIDLEDNKGWFSFTGSGISTDDETSWTARIMAICVIPFAIALFPKMLRTQPGHRLPILLASIVSFLLALSYCMFQIFLPWIQRRRLAFAKHRHVISGILKHAQMQALGRLLNDDGTPNENVIRKLFYKIDNDGSRDLSRAELHALIIGINFEEIDFDKNDVVDKIMDDFDTSGNDTVDEEEFLAGMKIWINEAKRKVQASGAYANKFINDYHESQQAVLILQRTREEHDQLAVSDEEVEPVENPGRMIVKAVGLMLVGAAIPAAFADPLVDAIYSLSKATHVSSFFVSFVVLPLVNNSSEVVSAVRSMRKKKRRSASLALSEVYCVVTVNNLMCLGMFLALVYARDITWDFSSELLIILLVCIVMGLFTSFRTNFPLWTCLVAYLLYPLSLVLVHILDSVFHWS</sequence>
<comment type="similarity">
    <text evidence="2">Belongs to the Ca(2+):cation antiporter (CaCA) (TC 2.A.19) family.</text>
</comment>
<dbReference type="InterPro" id="IPR002048">
    <property type="entry name" value="EF_hand_dom"/>
</dbReference>
<evidence type="ECO:0000256" key="7">
    <source>
        <dbReference type="ARBA" id="ARBA00022692"/>
    </source>
</evidence>
<protein>
    <recommendedName>
        <fullName evidence="19">EF-hand domain-containing protein</fullName>
    </recommendedName>
</protein>
<feature type="transmembrane region" description="Helical" evidence="18">
    <location>
        <begin position="512"/>
        <end position="534"/>
    </location>
</feature>
<comment type="subcellular location">
    <subcellularLocation>
        <location evidence="1">Cell membrane</location>
        <topology evidence="1">Multi-pass membrane protein</topology>
    </subcellularLocation>
</comment>
<dbReference type="GO" id="GO:0006814">
    <property type="term" value="P:sodium ion transport"/>
    <property type="evidence" value="ECO:0007669"/>
    <property type="project" value="UniProtKB-KW"/>
</dbReference>
<feature type="transmembrane region" description="Helical" evidence="18">
    <location>
        <begin position="486"/>
        <end position="505"/>
    </location>
</feature>
<proteinExistence type="inferred from homology"/>
<evidence type="ECO:0000259" key="19">
    <source>
        <dbReference type="PROSITE" id="PS50222"/>
    </source>
</evidence>
<evidence type="ECO:0000256" key="12">
    <source>
        <dbReference type="ARBA" id="ARBA00023016"/>
    </source>
</evidence>
<accession>A0A3B6R950</accession>
<keyword evidence="21" id="KW-1185">Reference proteome</keyword>
<keyword evidence="13" id="KW-0915">Sodium</keyword>
<evidence type="ECO:0000256" key="3">
    <source>
        <dbReference type="ARBA" id="ARBA00022448"/>
    </source>
</evidence>
<evidence type="ECO:0000256" key="14">
    <source>
        <dbReference type="ARBA" id="ARBA00023065"/>
    </source>
</evidence>
<feature type="transmembrane region" description="Helical" evidence="18">
    <location>
        <begin position="192"/>
        <end position="218"/>
    </location>
</feature>
<dbReference type="AlphaFoldDB" id="A0A3B6R950"/>
<dbReference type="PROSITE" id="PS00018">
    <property type="entry name" value="EF_HAND_1"/>
    <property type="match status" value="2"/>
</dbReference>
<keyword evidence="4" id="KW-0050">Antiport</keyword>
<evidence type="ECO:0000256" key="4">
    <source>
        <dbReference type="ARBA" id="ARBA00022449"/>
    </source>
</evidence>
<dbReference type="FunFam" id="1.10.238.10:FF:000361">
    <property type="entry name" value="Sodium/calcium exchanger NCL2"/>
    <property type="match status" value="1"/>
</dbReference>
<dbReference type="InterPro" id="IPR011992">
    <property type="entry name" value="EF-hand-dom_pair"/>
</dbReference>
<dbReference type="GO" id="GO:0006874">
    <property type="term" value="P:intracellular calcium ion homeostasis"/>
    <property type="evidence" value="ECO:0000318"/>
    <property type="project" value="GO_Central"/>
</dbReference>
<dbReference type="GO" id="GO:0015369">
    <property type="term" value="F:calcium:proton antiporter activity"/>
    <property type="evidence" value="ECO:0000318"/>
    <property type="project" value="GO_Central"/>
</dbReference>
<dbReference type="PROSITE" id="PS50222">
    <property type="entry name" value="EF_HAND_2"/>
    <property type="match status" value="2"/>
</dbReference>
<dbReference type="Gramene" id="TraesWEE_scaffold_067466_01G000100.1">
    <property type="protein sequence ID" value="TraesWEE_scaffold_067466_01G000100.1"/>
    <property type="gene ID" value="TraesWEE_scaffold_067466_01G000100"/>
</dbReference>
<dbReference type="Proteomes" id="UP000019116">
    <property type="component" value="Chromosome 7A"/>
</dbReference>
<dbReference type="InterPro" id="IPR004713">
    <property type="entry name" value="CaH_exchang"/>
</dbReference>
<dbReference type="SMART" id="SM00054">
    <property type="entry name" value="EFh"/>
    <property type="match status" value="2"/>
</dbReference>
<feature type="domain" description="EF-hand" evidence="19">
    <location>
        <begin position="254"/>
        <end position="289"/>
    </location>
</feature>
<evidence type="ECO:0000256" key="18">
    <source>
        <dbReference type="SAM" id="Phobius"/>
    </source>
</evidence>
<keyword evidence="15 18" id="KW-0472">Membrane</keyword>
<evidence type="ECO:0000256" key="17">
    <source>
        <dbReference type="ARBA" id="ARBA00058639"/>
    </source>
</evidence>
<evidence type="ECO:0000256" key="8">
    <source>
        <dbReference type="ARBA" id="ARBA00022723"/>
    </source>
</evidence>
<dbReference type="STRING" id="4565.A0A3B6R950"/>
<evidence type="ECO:0000256" key="5">
    <source>
        <dbReference type="ARBA" id="ARBA00022475"/>
    </source>
</evidence>
<dbReference type="PANTHER" id="PTHR31503">
    <property type="entry name" value="VACUOLAR CALCIUM ION TRANSPORTER"/>
    <property type="match status" value="1"/>
</dbReference>
<organism evidence="20">
    <name type="scientific">Triticum aestivum</name>
    <name type="common">Wheat</name>
    <dbReference type="NCBI Taxonomy" id="4565"/>
    <lineage>
        <taxon>Eukaryota</taxon>
        <taxon>Viridiplantae</taxon>
        <taxon>Streptophyta</taxon>
        <taxon>Embryophyta</taxon>
        <taxon>Tracheophyta</taxon>
        <taxon>Spermatophyta</taxon>
        <taxon>Magnoliopsida</taxon>
        <taxon>Liliopsida</taxon>
        <taxon>Poales</taxon>
        <taxon>Poaceae</taxon>
        <taxon>BOP clade</taxon>
        <taxon>Pooideae</taxon>
        <taxon>Triticodae</taxon>
        <taxon>Triticeae</taxon>
        <taxon>Triticinae</taxon>
        <taxon>Triticum</taxon>
    </lineage>
</organism>
<evidence type="ECO:0000256" key="13">
    <source>
        <dbReference type="ARBA" id="ARBA00023053"/>
    </source>
</evidence>
<evidence type="ECO:0000256" key="2">
    <source>
        <dbReference type="ARBA" id="ARBA00008170"/>
    </source>
</evidence>
<dbReference type="PANTHER" id="PTHR31503:SF52">
    <property type="entry name" value="SODIUM_CALCIUM EXCHANGER NCL1"/>
    <property type="match status" value="1"/>
</dbReference>
<dbReference type="SUPFAM" id="SSF47473">
    <property type="entry name" value="EF-hand"/>
    <property type="match status" value="1"/>
</dbReference>
<feature type="transmembrane region" description="Helical" evidence="18">
    <location>
        <begin position="453"/>
        <end position="480"/>
    </location>
</feature>
<keyword evidence="11 18" id="KW-1133">Transmembrane helix</keyword>
<dbReference type="CDD" id="cd00051">
    <property type="entry name" value="EFh"/>
    <property type="match status" value="1"/>
</dbReference>
<evidence type="ECO:0000313" key="20">
    <source>
        <dbReference type="EnsemblPlants" id="TraesCS7A02G105900.1"/>
    </source>
</evidence>
<dbReference type="InterPro" id="IPR004837">
    <property type="entry name" value="NaCa_Exmemb"/>
</dbReference>
<dbReference type="FunFam" id="1.20.1420.30:FF:000019">
    <property type="entry name" value="Sodium/calcium exchanger NCL2"/>
    <property type="match status" value="1"/>
</dbReference>
<evidence type="ECO:0000256" key="9">
    <source>
        <dbReference type="ARBA" id="ARBA00022737"/>
    </source>
</evidence>
<keyword evidence="6" id="KW-0109">Calcium transport</keyword>
<keyword evidence="5" id="KW-1003">Cell membrane</keyword>
<feature type="transmembrane region" description="Helical" evidence="18">
    <location>
        <begin position="103"/>
        <end position="127"/>
    </location>
</feature>
<keyword evidence="9" id="KW-0677">Repeat</keyword>
<feature type="transmembrane region" description="Helical" evidence="18">
    <location>
        <begin position="17"/>
        <end position="39"/>
    </location>
</feature>
<keyword evidence="3" id="KW-0813">Transport</keyword>
<dbReference type="GO" id="GO:0005509">
    <property type="term" value="F:calcium ion binding"/>
    <property type="evidence" value="ECO:0007669"/>
    <property type="project" value="InterPro"/>
</dbReference>
<evidence type="ECO:0000256" key="16">
    <source>
        <dbReference type="ARBA" id="ARBA00023201"/>
    </source>
</evidence>
<evidence type="ECO:0000313" key="21">
    <source>
        <dbReference type="Proteomes" id="UP000019116"/>
    </source>
</evidence>
<dbReference type="Gene3D" id="1.10.238.10">
    <property type="entry name" value="EF-hand"/>
    <property type="match status" value="1"/>
</dbReference>
<comment type="function">
    <text evidence="17">May function as a sodium/calcium exchanger (NCX) and participate in the maintenance of calcium homeostasis. May play a role abiotic stress responses.</text>
</comment>
<dbReference type="GO" id="GO:0005886">
    <property type="term" value="C:plasma membrane"/>
    <property type="evidence" value="ECO:0007669"/>
    <property type="project" value="UniProtKB-SubCell"/>
</dbReference>
<keyword evidence="12" id="KW-0346">Stress response</keyword>
<keyword evidence="16" id="KW-0739">Sodium transport</keyword>
<reference evidence="20" key="1">
    <citation type="submission" date="2018-08" db="EMBL/GenBank/DDBJ databases">
        <authorList>
            <person name="Rossello M."/>
        </authorList>
    </citation>
    <scope>NUCLEOTIDE SEQUENCE [LARGE SCALE GENOMIC DNA]</scope>
    <source>
        <strain evidence="20">cv. Chinese Spring</strain>
    </source>
</reference>
<dbReference type="Gramene" id="TraesCS7A03G0251700.1">
    <property type="protein sequence ID" value="TraesCS7A03G0251700.1.CDS"/>
    <property type="gene ID" value="TraesCS7A03G0251700"/>
</dbReference>
<dbReference type="Gramene" id="TraesROB_scaffold_054876_01G000100.1">
    <property type="protein sequence ID" value="TraesROB_scaffold_054876_01G000100.1"/>
    <property type="gene ID" value="TraesROB_scaffold_054876_01G000100"/>
</dbReference>
<dbReference type="InterPro" id="IPR018247">
    <property type="entry name" value="EF_Hand_1_Ca_BS"/>
</dbReference>
<name>A0A3B6R950_WHEAT</name>
<evidence type="ECO:0000256" key="1">
    <source>
        <dbReference type="ARBA" id="ARBA00004651"/>
    </source>
</evidence>
<evidence type="ECO:0000256" key="11">
    <source>
        <dbReference type="ARBA" id="ARBA00022989"/>
    </source>
</evidence>
<evidence type="ECO:0000256" key="6">
    <source>
        <dbReference type="ARBA" id="ARBA00022568"/>
    </source>
</evidence>
<feature type="domain" description="EF-hand" evidence="19">
    <location>
        <begin position="294"/>
        <end position="329"/>
    </location>
</feature>
<keyword evidence="8" id="KW-0479">Metal-binding</keyword>
<evidence type="ECO:0000256" key="10">
    <source>
        <dbReference type="ARBA" id="ARBA00022837"/>
    </source>
</evidence>
<keyword evidence="10" id="KW-0106">Calcium</keyword>
<dbReference type="GO" id="GO:0070588">
    <property type="term" value="P:calcium ion transmembrane transport"/>
    <property type="evidence" value="ECO:0000318"/>
    <property type="project" value="GO_Central"/>
</dbReference>
<feature type="transmembrane region" description="Helical" evidence="18">
    <location>
        <begin position="163"/>
        <end position="180"/>
    </location>
</feature>
<evidence type="ECO:0000256" key="15">
    <source>
        <dbReference type="ARBA" id="ARBA00023136"/>
    </source>
</evidence>
<dbReference type="Gramene" id="TraesCAD_scaffold_062660_01G000100.1">
    <property type="protein sequence ID" value="TraesCAD_scaffold_062660_01G000100.1"/>
    <property type="gene ID" value="TraesCAD_scaffold_062660_01G000100"/>
</dbReference>